<keyword evidence="2" id="KW-0732">Signal</keyword>
<dbReference type="PATRIC" id="fig|1196324.3.peg.484"/>
<evidence type="ECO:0000256" key="3">
    <source>
        <dbReference type="SAM" id="MobiDB-lite"/>
    </source>
</evidence>
<protein>
    <submittedName>
        <fullName evidence="5">Xylanase/chitin deacetylase</fullName>
    </submittedName>
</protein>
<organism evidence="5 6">
    <name type="scientific">Fictibacillus macauensis ZFHKF-1</name>
    <dbReference type="NCBI Taxonomy" id="1196324"/>
    <lineage>
        <taxon>Bacteria</taxon>
        <taxon>Bacillati</taxon>
        <taxon>Bacillota</taxon>
        <taxon>Bacilli</taxon>
        <taxon>Bacillales</taxon>
        <taxon>Fictibacillaceae</taxon>
        <taxon>Fictibacillus</taxon>
    </lineage>
</organism>
<keyword evidence="5" id="KW-0326">Glycosidase</keyword>
<evidence type="ECO:0000256" key="2">
    <source>
        <dbReference type="ARBA" id="ARBA00022729"/>
    </source>
</evidence>
<dbReference type="STRING" id="1196324.A374_02419"/>
<dbReference type="GO" id="GO:0016810">
    <property type="term" value="F:hydrolase activity, acting on carbon-nitrogen (but not peptide) bonds"/>
    <property type="evidence" value="ECO:0007669"/>
    <property type="project" value="InterPro"/>
</dbReference>
<dbReference type="GO" id="GO:0016798">
    <property type="term" value="F:hydrolase activity, acting on glycosyl bonds"/>
    <property type="evidence" value="ECO:0007669"/>
    <property type="project" value="UniProtKB-KW"/>
</dbReference>
<dbReference type="PANTHER" id="PTHR34216:SF3">
    <property type="entry name" value="POLY-BETA-1,6-N-ACETYL-D-GLUCOSAMINE N-DEACETYLASE"/>
    <property type="match status" value="1"/>
</dbReference>
<evidence type="ECO:0000256" key="1">
    <source>
        <dbReference type="ARBA" id="ARBA00004613"/>
    </source>
</evidence>
<reference evidence="5 6" key="1">
    <citation type="journal article" date="2012" name="J. Bacteriol.">
        <title>Genome of Bacillus macauensis ZFHKF-1, a Long-Chain-Forming Bacterium.</title>
        <authorList>
            <person name="Cai L."/>
            <person name="Zhang T."/>
        </authorList>
    </citation>
    <scope>NUCLEOTIDE SEQUENCE [LARGE SCALE GENOMIC DNA]</scope>
    <source>
        <strain evidence="5 6">ZFHKF-1</strain>
    </source>
</reference>
<keyword evidence="5" id="KW-0378">Hydrolase</keyword>
<dbReference type="GO" id="GO:0005576">
    <property type="term" value="C:extracellular region"/>
    <property type="evidence" value="ECO:0007669"/>
    <property type="project" value="UniProtKB-SubCell"/>
</dbReference>
<evidence type="ECO:0000313" key="5">
    <source>
        <dbReference type="EMBL" id="EIT87071.1"/>
    </source>
</evidence>
<proteinExistence type="predicted"/>
<accession>I8J5J4</accession>
<keyword evidence="5" id="KW-0858">Xylan degradation</keyword>
<dbReference type="EMBL" id="AKKV01000019">
    <property type="protein sequence ID" value="EIT87071.1"/>
    <property type="molecule type" value="Genomic_DNA"/>
</dbReference>
<evidence type="ECO:0000259" key="4">
    <source>
        <dbReference type="PROSITE" id="PS51677"/>
    </source>
</evidence>
<dbReference type="OrthoDB" id="9778320at2"/>
<dbReference type="CDD" id="cd10918">
    <property type="entry name" value="CE4_NodB_like_5s_6s"/>
    <property type="match status" value="1"/>
</dbReference>
<sequence>MWKQTIVSGLVLTSVLAGCSSQEDQHSQKVTKPTPIHDQKKEPAKKTIDTSSWQATNGPAKLPILMYHSISSGNTLRVPKAEFAKQMKWLHAHDYATLSPEEAYRVFTENKKPKKKAVLITFDDGYGDNFTDALPILKRYHMKATVFMIGDLIGKHHHLTKQQLQQMADANISIQSHTMAHQELNTLAPARQKNEMIRSKRLFNKLMHQQTIMLSYPVGRYTDQTVALAQATGYKMAVTTHPGIAMKKDGMQTLPRVRISPGMSEAAFAGMLKGDQ</sequence>
<feature type="domain" description="NodB homology" evidence="4">
    <location>
        <begin position="116"/>
        <end position="276"/>
    </location>
</feature>
<dbReference type="Proteomes" id="UP000004080">
    <property type="component" value="Unassembled WGS sequence"/>
</dbReference>
<dbReference type="SUPFAM" id="SSF88713">
    <property type="entry name" value="Glycoside hydrolase/deacetylase"/>
    <property type="match status" value="1"/>
</dbReference>
<dbReference type="RefSeq" id="WP_007200583.1">
    <property type="nucleotide sequence ID" value="NZ_AKKV01000019.1"/>
</dbReference>
<keyword evidence="6" id="KW-1185">Reference proteome</keyword>
<dbReference type="AlphaFoldDB" id="I8J5J4"/>
<feature type="compositionally biased region" description="Basic and acidic residues" evidence="3">
    <location>
        <begin position="35"/>
        <end position="48"/>
    </location>
</feature>
<dbReference type="GO" id="GO:0045493">
    <property type="term" value="P:xylan catabolic process"/>
    <property type="evidence" value="ECO:0007669"/>
    <property type="project" value="UniProtKB-KW"/>
</dbReference>
<evidence type="ECO:0000313" key="6">
    <source>
        <dbReference type="Proteomes" id="UP000004080"/>
    </source>
</evidence>
<dbReference type="PROSITE" id="PS51677">
    <property type="entry name" value="NODB"/>
    <property type="match status" value="1"/>
</dbReference>
<dbReference type="PROSITE" id="PS51257">
    <property type="entry name" value="PROKAR_LIPOPROTEIN"/>
    <property type="match status" value="1"/>
</dbReference>
<dbReference type="Pfam" id="PF01522">
    <property type="entry name" value="Polysacc_deac_1"/>
    <property type="match status" value="1"/>
</dbReference>
<comment type="subcellular location">
    <subcellularLocation>
        <location evidence="1">Secreted</location>
    </subcellularLocation>
</comment>
<dbReference type="InterPro" id="IPR011330">
    <property type="entry name" value="Glyco_hydro/deAcase_b/a-brl"/>
</dbReference>
<dbReference type="InterPro" id="IPR051398">
    <property type="entry name" value="Polysacch_Deacetylase"/>
</dbReference>
<dbReference type="eggNOG" id="COG0726">
    <property type="taxonomic scope" value="Bacteria"/>
</dbReference>
<comment type="caution">
    <text evidence="5">The sequence shown here is derived from an EMBL/GenBank/DDBJ whole genome shotgun (WGS) entry which is preliminary data.</text>
</comment>
<dbReference type="Gene3D" id="3.20.20.370">
    <property type="entry name" value="Glycoside hydrolase/deacetylase"/>
    <property type="match status" value="1"/>
</dbReference>
<feature type="region of interest" description="Disordered" evidence="3">
    <location>
        <begin position="22"/>
        <end position="55"/>
    </location>
</feature>
<keyword evidence="5" id="KW-0119">Carbohydrate metabolism</keyword>
<dbReference type="InterPro" id="IPR002509">
    <property type="entry name" value="NODB_dom"/>
</dbReference>
<keyword evidence="5" id="KW-0624">Polysaccharide degradation</keyword>
<name>I8J5J4_9BACL</name>
<dbReference type="PANTHER" id="PTHR34216">
    <property type="match status" value="1"/>
</dbReference>
<gene>
    <name evidence="5" type="ORF">A374_02419</name>
</gene>